<evidence type="ECO:0000256" key="2">
    <source>
        <dbReference type="SAM" id="Phobius"/>
    </source>
</evidence>
<gene>
    <name evidence="3" type="ORF">HK100_000966</name>
</gene>
<evidence type="ECO:0000256" key="1">
    <source>
        <dbReference type="SAM" id="MobiDB-lite"/>
    </source>
</evidence>
<dbReference type="PANTHER" id="PTHR45689:SF5">
    <property type="entry name" value="I[[H]] CHANNEL, ISOFORM E"/>
    <property type="match status" value="1"/>
</dbReference>
<dbReference type="GO" id="GO:0005249">
    <property type="term" value="F:voltage-gated potassium channel activity"/>
    <property type="evidence" value="ECO:0007669"/>
    <property type="project" value="TreeGrafter"/>
</dbReference>
<protein>
    <submittedName>
        <fullName evidence="3">Uncharacterized protein</fullName>
    </submittedName>
</protein>
<organism evidence="3 4">
    <name type="scientific">Physocladia obscura</name>
    <dbReference type="NCBI Taxonomy" id="109957"/>
    <lineage>
        <taxon>Eukaryota</taxon>
        <taxon>Fungi</taxon>
        <taxon>Fungi incertae sedis</taxon>
        <taxon>Chytridiomycota</taxon>
        <taxon>Chytridiomycota incertae sedis</taxon>
        <taxon>Chytridiomycetes</taxon>
        <taxon>Chytridiales</taxon>
        <taxon>Chytriomycetaceae</taxon>
        <taxon>Physocladia</taxon>
    </lineage>
</organism>
<evidence type="ECO:0000313" key="3">
    <source>
        <dbReference type="EMBL" id="KAJ3116831.1"/>
    </source>
</evidence>
<reference evidence="3" key="1">
    <citation type="submission" date="2020-05" db="EMBL/GenBank/DDBJ databases">
        <title>Phylogenomic resolution of chytrid fungi.</title>
        <authorList>
            <person name="Stajich J.E."/>
            <person name="Amses K."/>
            <person name="Simmons R."/>
            <person name="Seto K."/>
            <person name="Myers J."/>
            <person name="Bonds A."/>
            <person name="Quandt C.A."/>
            <person name="Barry K."/>
            <person name="Liu P."/>
            <person name="Grigoriev I."/>
            <person name="Longcore J.E."/>
            <person name="James T.Y."/>
        </authorList>
    </citation>
    <scope>NUCLEOTIDE SEQUENCE</scope>
    <source>
        <strain evidence="3">JEL0513</strain>
    </source>
</reference>
<keyword evidence="2" id="KW-0812">Transmembrane</keyword>
<feature type="transmembrane region" description="Helical" evidence="2">
    <location>
        <begin position="403"/>
        <end position="422"/>
    </location>
</feature>
<dbReference type="Proteomes" id="UP001211907">
    <property type="component" value="Unassembled WGS sequence"/>
</dbReference>
<keyword evidence="2" id="KW-1133">Transmembrane helix</keyword>
<dbReference type="PANTHER" id="PTHR45689">
    <property type="entry name" value="I[[H]] CHANNEL, ISOFORM E"/>
    <property type="match status" value="1"/>
</dbReference>
<keyword evidence="2" id="KW-0472">Membrane</keyword>
<feature type="compositionally biased region" description="Basic and acidic residues" evidence="1">
    <location>
        <begin position="160"/>
        <end position="178"/>
    </location>
</feature>
<dbReference type="SUPFAM" id="SSF81324">
    <property type="entry name" value="Voltage-gated potassium channels"/>
    <property type="match status" value="1"/>
</dbReference>
<dbReference type="GO" id="GO:0003254">
    <property type="term" value="P:regulation of membrane depolarization"/>
    <property type="evidence" value="ECO:0007669"/>
    <property type="project" value="TreeGrafter"/>
</dbReference>
<keyword evidence="4" id="KW-1185">Reference proteome</keyword>
<sequence length="625" mass="70054">MQDAFPLMVDLSHRILQIEAQISQIKPIAENLTRLLSRDGNDSKAIRGYQMVSSENRINQSESDQSCGKSIQSISSQMSGERSKYDWIKSLGLEGLSLDGNLNAHYISLPDVDINRRSSVRSVLDRDCIFREAEMKEKEKSIWSRAKKTNAIEGQLPNKAEQKTSSDSRPSKFERKNSIIEYNKNKNSSELTKSRSRLLTGNAKNFTESSSKLPIFTESTQLTKKRSPLQKSFERSSSFDACSKLSISSSADQNCSNNNSQQLSNHSSTFGEDGLIEIEQNEDLPTIITIKIDSDKSPQILAQTDFKNGREIPIHSKQLDPIKNSAIKLDVNKSPSMKRKNSFAFVALADAATTAKYNAKGSLASLNHNKAASIKREEIESSSFEEISFRSILKQGLNPLSSFNVSLDFYMALIYISVVWIVPLKLGFAISVHWAYSVILTASFAFDTFIEFFTFKNTHPVLLQMENPTIKNWQSYYFRRNFSLDLISSLPLELLPVANCEYLLLLRFLRIYKLPHIMNSSPKFIAARKSMETALGIGQTFSGIIPLTFALCTFLHIESCAIFLLGTLTDFSNSGIAQVQYKSIGDQYTWALFNAVGNTFPMTYKPITSAEQLTVLVFIIVGAAL</sequence>
<dbReference type="EMBL" id="JADGJH010001202">
    <property type="protein sequence ID" value="KAJ3116831.1"/>
    <property type="molecule type" value="Genomic_DNA"/>
</dbReference>
<dbReference type="InterPro" id="IPR051413">
    <property type="entry name" value="K/Na_HCN_channel"/>
</dbReference>
<dbReference type="AlphaFoldDB" id="A0AAD5XBE8"/>
<dbReference type="GO" id="GO:0098855">
    <property type="term" value="C:HCN channel complex"/>
    <property type="evidence" value="ECO:0007669"/>
    <property type="project" value="TreeGrafter"/>
</dbReference>
<feature type="transmembrane region" description="Helical" evidence="2">
    <location>
        <begin position="533"/>
        <end position="557"/>
    </location>
</feature>
<comment type="caution">
    <text evidence="3">The sequence shown here is derived from an EMBL/GenBank/DDBJ whole genome shotgun (WGS) entry which is preliminary data.</text>
</comment>
<name>A0AAD5XBE8_9FUNG</name>
<evidence type="ECO:0000313" key="4">
    <source>
        <dbReference type="Proteomes" id="UP001211907"/>
    </source>
</evidence>
<feature type="region of interest" description="Disordered" evidence="1">
    <location>
        <begin position="140"/>
        <end position="178"/>
    </location>
</feature>
<dbReference type="GO" id="GO:0035725">
    <property type="term" value="P:sodium ion transmembrane transport"/>
    <property type="evidence" value="ECO:0007669"/>
    <property type="project" value="TreeGrafter"/>
</dbReference>
<proteinExistence type="predicted"/>
<accession>A0AAD5XBE8</accession>
<feature type="non-terminal residue" evidence="3">
    <location>
        <position position="625"/>
    </location>
</feature>